<protein>
    <recommendedName>
        <fullName evidence="8">Endonuclease/exonuclease/phosphatase domain-containing protein</fullName>
    </recommendedName>
</protein>
<dbReference type="GO" id="GO:0003906">
    <property type="term" value="F:DNA-(apurinic or apyrimidinic site) endonuclease activity"/>
    <property type="evidence" value="ECO:0007669"/>
    <property type="project" value="TreeGrafter"/>
</dbReference>
<evidence type="ECO:0000256" key="1">
    <source>
        <dbReference type="ARBA" id="ARBA00001946"/>
    </source>
</evidence>
<proteinExistence type="predicted"/>
<dbReference type="GO" id="GO:0008311">
    <property type="term" value="F:double-stranded DNA 3'-5' DNA exonuclease activity"/>
    <property type="evidence" value="ECO:0007669"/>
    <property type="project" value="TreeGrafter"/>
</dbReference>
<dbReference type="PANTHER" id="PTHR22748:SF27">
    <property type="entry name" value="DNA-(APURINIC OR APYRIMIDINIC SITE) ENDONUCLEASE 2"/>
    <property type="match status" value="1"/>
</dbReference>
<evidence type="ECO:0000256" key="2">
    <source>
        <dbReference type="ARBA" id="ARBA00022723"/>
    </source>
</evidence>
<accession>A0A8D2LQ17</accession>
<dbReference type="PANTHER" id="PTHR22748">
    <property type="entry name" value="AP ENDONUCLEASE"/>
    <property type="match status" value="1"/>
</dbReference>
<dbReference type="InterPro" id="IPR036691">
    <property type="entry name" value="Endo/exonu/phosph_ase_sf"/>
</dbReference>
<dbReference type="GO" id="GO:0008081">
    <property type="term" value="F:phosphoric diester hydrolase activity"/>
    <property type="evidence" value="ECO:0007669"/>
    <property type="project" value="TreeGrafter"/>
</dbReference>
<dbReference type="InterPro" id="IPR004808">
    <property type="entry name" value="AP_endonuc_1"/>
</dbReference>
<dbReference type="OMA" id="WDAMKAY"/>
<dbReference type="CDD" id="cd09076">
    <property type="entry name" value="L1-EN"/>
    <property type="match status" value="1"/>
</dbReference>
<dbReference type="GO" id="GO:0005634">
    <property type="term" value="C:nucleus"/>
    <property type="evidence" value="ECO:0007669"/>
    <property type="project" value="TreeGrafter"/>
</dbReference>
<dbReference type="Proteomes" id="UP000694545">
    <property type="component" value="Unplaced"/>
</dbReference>
<dbReference type="Gene3D" id="3.60.10.10">
    <property type="entry name" value="Endonuclease/exonuclease/phosphatase"/>
    <property type="match status" value="1"/>
</dbReference>
<evidence type="ECO:0000256" key="5">
    <source>
        <dbReference type="SAM" id="Coils"/>
    </source>
</evidence>
<name>A0A8D2LQ17_VARKO</name>
<keyword evidence="3" id="KW-0378">Hydrolase</keyword>
<organism evidence="6 7">
    <name type="scientific">Varanus komodoensis</name>
    <name type="common">Komodo dragon</name>
    <dbReference type="NCBI Taxonomy" id="61221"/>
    <lineage>
        <taxon>Eukaryota</taxon>
        <taxon>Metazoa</taxon>
        <taxon>Chordata</taxon>
        <taxon>Craniata</taxon>
        <taxon>Vertebrata</taxon>
        <taxon>Euteleostomi</taxon>
        <taxon>Lepidosauria</taxon>
        <taxon>Squamata</taxon>
        <taxon>Bifurcata</taxon>
        <taxon>Unidentata</taxon>
        <taxon>Episquamata</taxon>
        <taxon>Toxicofera</taxon>
        <taxon>Anguimorpha</taxon>
        <taxon>Paleoanguimorpha</taxon>
        <taxon>Varanoidea</taxon>
        <taxon>Varanidae</taxon>
        <taxon>Varanus</taxon>
    </lineage>
</organism>
<keyword evidence="5" id="KW-0175">Coiled coil</keyword>
<keyword evidence="4" id="KW-0460">Magnesium</keyword>
<dbReference type="AlphaFoldDB" id="A0A8D2LQ17"/>
<evidence type="ECO:0000313" key="6">
    <source>
        <dbReference type="Ensembl" id="ENSVKKP00000025283.1"/>
    </source>
</evidence>
<keyword evidence="7" id="KW-1185">Reference proteome</keyword>
<evidence type="ECO:0000256" key="3">
    <source>
        <dbReference type="ARBA" id="ARBA00022801"/>
    </source>
</evidence>
<comment type="cofactor">
    <cofactor evidence="1">
        <name>Mg(2+)</name>
        <dbReference type="ChEBI" id="CHEBI:18420"/>
    </cofactor>
</comment>
<keyword evidence="2" id="KW-0479">Metal-binding</keyword>
<sequence length="353" mass="41281">VQYICNNSHRKIELLSLNVNGLNGPSKRRRIFKQYVKLLECSKLGKLFVSSASQKKRGLALYGKEKLDPKYILADEDGRILMVEIIIKLKKVLLVAIYAPNDHQETFYQKVHMLLLQVDYQSVCVMGDFNAIVNKGIEYKSESKGKKGRRMLPKSCSNLIEEFRLIDAWRHKNPSSANYSFYSNRHRSWSRTDMVWITPDLMPGLIEAEMEANVWADHNPVFISLKGAARTPRWSLDKALLKDKKFVEEISKEMQIFFQINKAEETSLQNVWDTAKAYVRGLIVTYSAKIKKKKKQERVTLVEKLRKREQELQADPTKRNLRVQMNTLKHKLNLLDTNELTKHTRKNQWLYCF</sequence>
<dbReference type="GO" id="GO:0006284">
    <property type="term" value="P:base-excision repair"/>
    <property type="evidence" value="ECO:0007669"/>
    <property type="project" value="TreeGrafter"/>
</dbReference>
<feature type="coiled-coil region" evidence="5">
    <location>
        <begin position="291"/>
        <end position="338"/>
    </location>
</feature>
<evidence type="ECO:0008006" key="8">
    <source>
        <dbReference type="Google" id="ProtNLM"/>
    </source>
</evidence>
<reference evidence="6" key="1">
    <citation type="submission" date="2025-08" db="UniProtKB">
        <authorList>
            <consortium name="Ensembl"/>
        </authorList>
    </citation>
    <scope>IDENTIFICATION</scope>
</reference>
<reference evidence="6" key="2">
    <citation type="submission" date="2025-09" db="UniProtKB">
        <authorList>
            <consortium name="Ensembl"/>
        </authorList>
    </citation>
    <scope>IDENTIFICATION</scope>
</reference>
<dbReference type="SUPFAM" id="SSF56219">
    <property type="entry name" value="DNase I-like"/>
    <property type="match status" value="1"/>
</dbReference>
<dbReference type="Ensembl" id="ENSVKKT00000025895.1">
    <property type="protein sequence ID" value="ENSVKKP00000025283.1"/>
    <property type="gene ID" value="ENSVKKG00000016613.1"/>
</dbReference>
<evidence type="ECO:0000256" key="4">
    <source>
        <dbReference type="ARBA" id="ARBA00022842"/>
    </source>
</evidence>
<evidence type="ECO:0000313" key="7">
    <source>
        <dbReference type="Proteomes" id="UP000694545"/>
    </source>
</evidence>
<dbReference type="GO" id="GO:0046872">
    <property type="term" value="F:metal ion binding"/>
    <property type="evidence" value="ECO:0007669"/>
    <property type="project" value="UniProtKB-KW"/>
</dbReference>